<keyword evidence="4 6" id="KW-0808">Transferase</keyword>
<dbReference type="InterPro" id="IPR007213">
    <property type="entry name" value="Ppm1/Ppm2/Tcmp"/>
</dbReference>
<keyword evidence="3 6" id="KW-0489">Methyltransferase</keyword>
<evidence type="ECO:0000313" key="9">
    <source>
        <dbReference type="EMBL" id="JAG38254.1"/>
    </source>
</evidence>
<dbReference type="InterPro" id="IPR029063">
    <property type="entry name" value="SAM-dependent_MTases_sf"/>
</dbReference>
<gene>
    <name evidence="8" type="primary">Lcmt2_3</name>
    <name evidence="9" type="synonym">Lcmt2_1</name>
    <name evidence="8" type="ORF">CM83_18829</name>
    <name evidence="9" type="ORF">CM83_18835</name>
</gene>
<dbReference type="AlphaFoldDB" id="A0A0A9YZ22"/>
<evidence type="ECO:0000256" key="2">
    <source>
        <dbReference type="ARBA" id="ARBA00010703"/>
    </source>
</evidence>
<evidence type="ECO:0000256" key="3">
    <source>
        <dbReference type="ARBA" id="ARBA00022603"/>
    </source>
</evidence>
<feature type="binding site" evidence="7">
    <location>
        <position position="124"/>
    </location>
    <ligand>
        <name>S-adenosyl-L-methionine</name>
        <dbReference type="ChEBI" id="CHEBI:59789"/>
    </ligand>
</feature>
<evidence type="ECO:0000256" key="7">
    <source>
        <dbReference type="PIRSR" id="PIRSR016305-1"/>
    </source>
</evidence>
<dbReference type="EC" id="2.1.1.233" evidence="6"/>
<evidence type="ECO:0000256" key="5">
    <source>
        <dbReference type="ARBA" id="ARBA00022691"/>
    </source>
</evidence>
<evidence type="ECO:0000256" key="6">
    <source>
        <dbReference type="PIRNR" id="PIRNR016305"/>
    </source>
</evidence>
<proteinExistence type="inferred from homology"/>
<reference evidence="8" key="2">
    <citation type="submission" date="2014-07" db="EMBL/GenBank/DDBJ databases">
        <authorList>
            <person name="Hull J."/>
        </authorList>
    </citation>
    <scope>NUCLEOTIDE SEQUENCE</scope>
</reference>
<comment type="similarity">
    <text evidence="2 6">Belongs to the methyltransferase superfamily. LCMT family.</text>
</comment>
<organism evidence="8">
    <name type="scientific">Lygus hesperus</name>
    <name type="common">Western plant bug</name>
    <dbReference type="NCBI Taxonomy" id="30085"/>
    <lineage>
        <taxon>Eukaryota</taxon>
        <taxon>Metazoa</taxon>
        <taxon>Ecdysozoa</taxon>
        <taxon>Arthropoda</taxon>
        <taxon>Hexapoda</taxon>
        <taxon>Insecta</taxon>
        <taxon>Pterygota</taxon>
        <taxon>Neoptera</taxon>
        <taxon>Paraneoptera</taxon>
        <taxon>Hemiptera</taxon>
        <taxon>Heteroptera</taxon>
        <taxon>Panheteroptera</taxon>
        <taxon>Cimicomorpha</taxon>
        <taxon>Miridae</taxon>
        <taxon>Mirini</taxon>
        <taxon>Lygus</taxon>
    </lineage>
</organism>
<dbReference type="EMBL" id="GBHO01005352">
    <property type="protein sequence ID" value="JAG38252.1"/>
    <property type="molecule type" value="Transcribed_RNA"/>
</dbReference>
<accession>A0A0A9YZ22</accession>
<dbReference type="GO" id="GO:0018423">
    <property type="term" value="F:protein C-terminal leucine carboxyl O-methyltransferase activity"/>
    <property type="evidence" value="ECO:0007669"/>
    <property type="project" value="UniProtKB-EC"/>
</dbReference>
<dbReference type="PIRSF" id="PIRSF016305">
    <property type="entry name" value="LCM_mtfrase"/>
    <property type="match status" value="1"/>
</dbReference>
<keyword evidence="5 6" id="KW-0949">S-adenosyl-L-methionine</keyword>
<comment type="catalytic activity">
    <reaction evidence="1 6">
        <text>[phosphatase 2A protein]-C-terminal L-leucine + S-adenosyl-L-methionine = [phosphatase 2A protein]-C-terminal L-leucine methyl ester + S-adenosyl-L-homocysteine</text>
        <dbReference type="Rhea" id="RHEA:48544"/>
        <dbReference type="Rhea" id="RHEA-COMP:12134"/>
        <dbReference type="Rhea" id="RHEA-COMP:12135"/>
        <dbReference type="ChEBI" id="CHEBI:57856"/>
        <dbReference type="ChEBI" id="CHEBI:59789"/>
        <dbReference type="ChEBI" id="CHEBI:90516"/>
        <dbReference type="ChEBI" id="CHEBI:90517"/>
        <dbReference type="EC" id="2.1.1.233"/>
    </reaction>
</comment>
<dbReference type="SUPFAM" id="SSF53335">
    <property type="entry name" value="S-adenosyl-L-methionine-dependent methyltransferases"/>
    <property type="match status" value="1"/>
</dbReference>
<dbReference type="PANTHER" id="PTHR13600:SF21">
    <property type="entry name" value="LEUCINE CARBOXYL METHYLTRANSFERASE 1"/>
    <property type="match status" value="1"/>
</dbReference>
<comment type="function">
    <text evidence="6">Methylates the carboxyl group of the C-terminal leucine residue of protein phosphatase 2A catalytic subunits to form alpha-leucine ester residues.</text>
</comment>
<dbReference type="PANTHER" id="PTHR13600">
    <property type="entry name" value="LEUCINE CARBOXYL METHYLTRANSFERASE"/>
    <property type="match status" value="1"/>
</dbReference>
<feature type="binding site" evidence="7">
    <location>
        <position position="28"/>
    </location>
    <ligand>
        <name>S-adenosyl-L-methionine</name>
        <dbReference type="ChEBI" id="CHEBI:59789"/>
    </ligand>
</feature>
<dbReference type="Pfam" id="PF04072">
    <property type="entry name" value="LCM"/>
    <property type="match status" value="1"/>
</dbReference>
<name>A0A0A9YZ22_LYGHE</name>
<dbReference type="EMBL" id="GBHO01005350">
    <property type="protein sequence ID" value="JAG38254.1"/>
    <property type="molecule type" value="Transcribed_RNA"/>
</dbReference>
<reference evidence="8" key="1">
    <citation type="journal article" date="2014" name="PLoS ONE">
        <title>Transcriptome-Based Identification of ABC Transporters in the Western Tarnished Plant Bug Lygus hesperus.</title>
        <authorList>
            <person name="Hull J.J."/>
            <person name="Chaney K."/>
            <person name="Geib S.M."/>
            <person name="Fabrick J.A."/>
            <person name="Brent C.S."/>
            <person name="Walsh D."/>
            <person name="Lavine L.C."/>
        </authorList>
    </citation>
    <scope>NUCLEOTIDE SEQUENCE</scope>
</reference>
<evidence type="ECO:0000256" key="1">
    <source>
        <dbReference type="ARBA" id="ARBA00000724"/>
    </source>
</evidence>
<dbReference type="InterPro" id="IPR016651">
    <property type="entry name" value="LCMT1"/>
</dbReference>
<protein>
    <recommendedName>
        <fullName evidence="6">Leucine carboxyl methyltransferase 1</fullName>
        <ecNumber evidence="6">2.1.1.233</ecNumber>
    </recommendedName>
</protein>
<sequence length="277" mass="31945">MQTIEKFVKLFVQHCRSNNQRAQVLSIGAGFDTLFFRLRAESCTCDAFVEVDFDDVVSDKRALLQHAEPQFAQNSVKSNTENITTYSHGYVLVGADVRLCDQFMNLLQLIPLFDPTQPTCILAECVLMYLDPDDSDAVLRMCQQLGSHTFSLVLNFEYCTADDTFGISMMDRLAAANCEPLSLRRYPNIESQRARFLTMGYNPFYIIPLLYIFDVVLSPQDRRRVEKLEMFDEYEEWDLFTTHYAITVAFHVKQSTDSAVRSMFDTVLHSLQRFCYA</sequence>
<dbReference type="Gene3D" id="3.40.50.150">
    <property type="entry name" value="Vaccinia Virus protein VP39"/>
    <property type="match status" value="1"/>
</dbReference>
<evidence type="ECO:0000256" key="4">
    <source>
        <dbReference type="ARBA" id="ARBA00022679"/>
    </source>
</evidence>
<dbReference type="GO" id="GO:0032259">
    <property type="term" value="P:methylation"/>
    <property type="evidence" value="ECO:0007669"/>
    <property type="project" value="UniProtKB-KW"/>
</dbReference>
<evidence type="ECO:0000313" key="8">
    <source>
        <dbReference type="EMBL" id="JAG38252.1"/>
    </source>
</evidence>
<feature type="binding site" evidence="7">
    <location>
        <begin position="96"/>
        <end position="97"/>
    </location>
    <ligand>
        <name>S-adenosyl-L-methionine</name>
        <dbReference type="ChEBI" id="CHEBI:59789"/>
    </ligand>
</feature>